<evidence type="ECO:0000313" key="2">
    <source>
        <dbReference type="Proteomes" id="UP000028549"/>
    </source>
</evidence>
<dbReference type="EMBL" id="JNVC02000004">
    <property type="protein sequence ID" value="KEZ52950.1"/>
    <property type="molecule type" value="Genomic_DNA"/>
</dbReference>
<proteinExistence type="predicted"/>
<accession>A0A084H038</accession>
<sequence length="166" mass="18739">MFDPTAFDNLKTVLEGAVYDADLDGSISVTGRKDLVDLAAMSRVYEIQFQLKESKDAAAVFRLAMSLPELSGELLKTNDVHSCEIGLTFHEKGPEEFTFAKRMIEEDWGVNFKVRHQVMYDVPFKEYSHVYHVQFGRSISEDHVDDLMAMTEHAITTLEKIAEGGS</sequence>
<evidence type="ECO:0000313" key="1">
    <source>
        <dbReference type="EMBL" id="KEZ52950.1"/>
    </source>
</evidence>
<dbReference type="STRING" id="246786.GS18_0209010"/>
<dbReference type="Proteomes" id="UP000028549">
    <property type="component" value="Unassembled WGS sequence"/>
</dbReference>
<keyword evidence="2" id="KW-1185">Reference proteome</keyword>
<dbReference type="OrthoDB" id="2964978at2"/>
<name>A0A084H038_METID</name>
<comment type="caution">
    <text evidence="1">The sequence shown here is derived from an EMBL/GenBank/DDBJ whole genome shotgun (WGS) entry which is preliminary data.</text>
</comment>
<dbReference type="AlphaFoldDB" id="A0A084H038"/>
<evidence type="ECO:0008006" key="3">
    <source>
        <dbReference type="Google" id="ProtNLM"/>
    </source>
</evidence>
<organism evidence="1 2">
    <name type="scientific">Metabacillus indicus</name>
    <name type="common">Bacillus indicus</name>
    <dbReference type="NCBI Taxonomy" id="246786"/>
    <lineage>
        <taxon>Bacteria</taxon>
        <taxon>Bacillati</taxon>
        <taxon>Bacillota</taxon>
        <taxon>Bacilli</taxon>
        <taxon>Bacillales</taxon>
        <taxon>Bacillaceae</taxon>
        <taxon>Metabacillus</taxon>
    </lineage>
</organism>
<dbReference type="RefSeq" id="WP_029565995.1">
    <property type="nucleotide sequence ID" value="NZ_CANLZQ010000004.1"/>
</dbReference>
<protein>
    <recommendedName>
        <fullName evidence="3">Group-specific protein</fullName>
    </recommendedName>
</protein>
<gene>
    <name evidence="1" type="ORF">GS18_0209010</name>
</gene>
<reference evidence="1 2" key="1">
    <citation type="journal article" date="2005" name="Int. J. Syst. Evol. Microbiol.">
        <title>Bacillus cibi sp. nov., isolated from jeotgal, a traditional Korean fermented seafood.</title>
        <authorList>
            <person name="Yoon J.H."/>
            <person name="Lee C.H."/>
            <person name="Oh T.K."/>
        </authorList>
    </citation>
    <scope>NUCLEOTIDE SEQUENCE [LARGE SCALE GENOMIC DNA]</scope>
    <source>
        <strain evidence="1 2">DSM 16189</strain>
    </source>
</reference>